<evidence type="ECO:0000256" key="7">
    <source>
        <dbReference type="ARBA" id="ARBA00022679"/>
    </source>
</evidence>
<comment type="catalytic activity">
    <reaction evidence="2">
        <text>2 a mycocerosyl-[mycocerosic acid synthase] + a phenolphthiocerol = a dimycocerosyl phenolphthiocerol + 2 holo-[mycocerosic acid synthase].</text>
        <dbReference type="EC" id="2.3.1.282"/>
    </reaction>
</comment>
<organism evidence="14 15">
    <name type="scientific">Microseira wollei NIES-4236</name>
    <dbReference type="NCBI Taxonomy" id="2530354"/>
    <lineage>
        <taxon>Bacteria</taxon>
        <taxon>Bacillati</taxon>
        <taxon>Cyanobacteriota</taxon>
        <taxon>Cyanophyceae</taxon>
        <taxon>Oscillatoriophycideae</taxon>
        <taxon>Aerosakkonematales</taxon>
        <taxon>Aerosakkonemataceae</taxon>
        <taxon>Microseira</taxon>
    </lineage>
</organism>
<dbReference type="Gene3D" id="3.30.559.10">
    <property type="entry name" value="Chloramphenicol acetyltransferase-like domain"/>
    <property type="match status" value="1"/>
</dbReference>
<evidence type="ECO:0000256" key="4">
    <source>
        <dbReference type="ARBA" id="ARBA00006558"/>
    </source>
</evidence>
<dbReference type="PANTHER" id="PTHR28037">
    <property type="entry name" value="ALCOHOL O-ACETYLTRANSFERASE 1-RELATED"/>
    <property type="match status" value="1"/>
</dbReference>
<proteinExistence type="inferred from homology"/>
<feature type="domain" description="Condensation" evidence="12">
    <location>
        <begin position="16"/>
        <end position="159"/>
    </location>
</feature>
<dbReference type="GO" id="GO:0016746">
    <property type="term" value="F:acyltransferase activity"/>
    <property type="evidence" value="ECO:0007669"/>
    <property type="project" value="UniProtKB-KW"/>
</dbReference>
<keyword evidence="15" id="KW-1185">Reference proteome</keyword>
<sequence>MIENRELNSIEQATEMLNRCAGTFNVVTVMRLTGPLNEKIVRQALDLVQRRHPRLNSRIVEAWGSMRFETEGTQQIPLRIVKGVYNQAWQDVVSSELNETIDSSKVLMRAVLIPPESAEGESYLITTIHHAIVDGLSSIRMHQDLLTYMQKIASGEQITQVDSLSPLPPLEKLLPESMQGWTGQLKSVSYLLSWMFQYLGNIPETLGFEKCVPIELRRCGWVTRQLDKELTGEIVNRCWQEKATVQGALCAALMFATARKITLGNRKDVRVSCNSAVDLRRSLSPVVSHEEMGLLASNVTTWHTIGSNTSFWELARDVRQQLNASIKGDDIYSMVLMFGKTIESYLAWPNLAFVTGGVSYVGDVTIPRVYGLFKLEEMSLTAGMAAYGGLLVVVVTKFEGRMILNFTYSEPSISRDIVETIADEMLYYLARESGTGLTQVEARNPV</sequence>
<comment type="similarity">
    <text evidence="4">Belongs to the acyltransferase PapA5 family.</text>
</comment>
<dbReference type="GO" id="GO:0008610">
    <property type="term" value="P:lipid biosynthetic process"/>
    <property type="evidence" value="ECO:0007669"/>
    <property type="project" value="UniProtKB-ARBA"/>
</dbReference>
<dbReference type="Gene3D" id="3.30.559.30">
    <property type="entry name" value="Nonribosomal peptide synthetase, condensation domain"/>
    <property type="match status" value="1"/>
</dbReference>
<name>A0AAV3XGR6_9CYAN</name>
<evidence type="ECO:0000256" key="3">
    <source>
        <dbReference type="ARBA" id="ARBA00001907"/>
    </source>
</evidence>
<reference evidence="14" key="1">
    <citation type="submission" date="2019-10" db="EMBL/GenBank/DDBJ databases">
        <title>Draft genome sequece of Microseira wollei NIES-4236.</title>
        <authorList>
            <person name="Yamaguchi H."/>
            <person name="Suzuki S."/>
            <person name="Kawachi M."/>
        </authorList>
    </citation>
    <scope>NUCLEOTIDE SEQUENCE</scope>
    <source>
        <strain evidence="14">NIES-4236</strain>
    </source>
</reference>
<dbReference type="InterPro" id="IPR023213">
    <property type="entry name" value="CAT-like_dom_sf"/>
</dbReference>
<evidence type="ECO:0000259" key="13">
    <source>
        <dbReference type="Pfam" id="PF16911"/>
    </source>
</evidence>
<evidence type="ECO:0000256" key="10">
    <source>
        <dbReference type="ARBA" id="ARBA00032317"/>
    </source>
</evidence>
<dbReference type="SUPFAM" id="SSF52777">
    <property type="entry name" value="CoA-dependent acyltransferases"/>
    <property type="match status" value="2"/>
</dbReference>
<evidence type="ECO:0000256" key="9">
    <source>
        <dbReference type="ARBA" id="ARBA00030465"/>
    </source>
</evidence>
<keyword evidence="8" id="KW-0012">Acyltransferase</keyword>
<accession>A0AAV3XGR6</accession>
<dbReference type="InterPro" id="IPR031641">
    <property type="entry name" value="PapA_C"/>
</dbReference>
<dbReference type="InterPro" id="IPR001242">
    <property type="entry name" value="Condensation_dom"/>
</dbReference>
<comment type="catalytic activity">
    <reaction evidence="3">
        <text>2 a mycocerosyl-[mycocerosic acid synthase] + a phthiodiolone = a dimycocerosyl phthiodiolone + 2 holo-[mycocerosic acid synthase].</text>
        <dbReference type="EC" id="2.3.1.282"/>
    </reaction>
</comment>
<evidence type="ECO:0000256" key="5">
    <source>
        <dbReference type="ARBA" id="ARBA00012866"/>
    </source>
</evidence>
<keyword evidence="7" id="KW-0808">Transferase</keyword>
<dbReference type="EC" id="2.3.1.282" evidence="5"/>
<evidence type="ECO:0000259" key="12">
    <source>
        <dbReference type="Pfam" id="PF00668"/>
    </source>
</evidence>
<evidence type="ECO:0000256" key="6">
    <source>
        <dbReference type="ARBA" id="ARBA00013449"/>
    </source>
</evidence>
<dbReference type="AlphaFoldDB" id="A0AAV3XGR6"/>
<evidence type="ECO:0000256" key="1">
    <source>
        <dbReference type="ARBA" id="ARBA00000026"/>
    </source>
</evidence>
<dbReference type="Proteomes" id="UP001050975">
    <property type="component" value="Unassembled WGS sequence"/>
</dbReference>
<gene>
    <name evidence="14" type="ORF">MiSe_46980</name>
</gene>
<dbReference type="EMBL" id="BLAY01000078">
    <property type="protein sequence ID" value="GET39926.1"/>
    <property type="molecule type" value="Genomic_DNA"/>
</dbReference>
<dbReference type="PANTHER" id="PTHR28037:SF1">
    <property type="entry name" value="ALCOHOL O-ACETYLTRANSFERASE 1-RELATED"/>
    <property type="match status" value="1"/>
</dbReference>
<protein>
    <recommendedName>
        <fullName evidence="6">Phthiocerol/phthiodiolone dimycocerosyl transferase</fullName>
        <ecNumber evidence="5">2.3.1.282</ecNumber>
    </recommendedName>
    <alternativeName>
        <fullName evidence="11">Acyltransferase PapA5</fullName>
    </alternativeName>
    <alternativeName>
        <fullName evidence="9">Phthiocerol/phthiodiolone O-acyltransferase</fullName>
    </alternativeName>
    <alternativeName>
        <fullName evidence="10">Polyketide synthase-associated protein A5</fullName>
    </alternativeName>
</protein>
<evidence type="ECO:0000313" key="14">
    <source>
        <dbReference type="EMBL" id="GET39926.1"/>
    </source>
</evidence>
<evidence type="ECO:0000313" key="15">
    <source>
        <dbReference type="Proteomes" id="UP001050975"/>
    </source>
</evidence>
<comment type="caution">
    <text evidence="14">The sequence shown here is derived from an EMBL/GenBank/DDBJ whole genome shotgun (WGS) entry which is preliminary data.</text>
</comment>
<comment type="catalytic activity">
    <reaction evidence="1">
        <text>2 a mycocerosyl-[mycocerosic acid synthase] + a phthiocerol = a dimycocerosyl phthiocerol + 2 holo-[mycocerosic acid synthase].</text>
        <dbReference type="EC" id="2.3.1.282"/>
    </reaction>
</comment>
<dbReference type="RefSeq" id="WP_226585624.1">
    <property type="nucleotide sequence ID" value="NZ_BLAY01000078.1"/>
</dbReference>
<dbReference type="Pfam" id="PF00668">
    <property type="entry name" value="Condensation"/>
    <property type="match status" value="1"/>
</dbReference>
<evidence type="ECO:0000256" key="8">
    <source>
        <dbReference type="ARBA" id="ARBA00023315"/>
    </source>
</evidence>
<evidence type="ECO:0000256" key="11">
    <source>
        <dbReference type="ARBA" id="ARBA00033407"/>
    </source>
</evidence>
<dbReference type="Pfam" id="PF16911">
    <property type="entry name" value="PapA_C"/>
    <property type="match status" value="1"/>
</dbReference>
<dbReference type="InterPro" id="IPR052058">
    <property type="entry name" value="Alcohol_O-acetyltransferase"/>
</dbReference>
<evidence type="ECO:0000256" key="2">
    <source>
        <dbReference type="ARBA" id="ARBA00000625"/>
    </source>
</evidence>
<feature type="domain" description="Phthiocerol/phthiodiolone dimycocerosyl transferase C-terminal" evidence="13">
    <location>
        <begin position="225"/>
        <end position="355"/>
    </location>
</feature>